<protein>
    <recommendedName>
        <fullName evidence="2">DUF1648 domain-containing protein</fullName>
    </recommendedName>
</protein>
<dbReference type="EMBL" id="AP028055">
    <property type="protein sequence ID" value="BEG97998.1"/>
    <property type="molecule type" value="Genomic_DNA"/>
</dbReference>
<proteinExistence type="predicted"/>
<accession>A0ABM8IAB4</accession>
<feature type="transmembrane region" description="Helical" evidence="1">
    <location>
        <begin position="96"/>
        <end position="116"/>
    </location>
</feature>
<keyword evidence="1" id="KW-0812">Transmembrane</keyword>
<keyword evidence="1" id="KW-1133">Transmembrane helix</keyword>
<keyword evidence="4" id="KW-1185">Reference proteome</keyword>
<feature type="transmembrane region" description="Helical" evidence="1">
    <location>
        <begin position="122"/>
        <end position="144"/>
    </location>
</feature>
<dbReference type="InterPro" id="IPR012867">
    <property type="entry name" value="DUF1648"/>
</dbReference>
<keyword evidence="1" id="KW-0472">Membrane</keyword>
<reference evidence="3 4" key="1">
    <citation type="submission" date="2023-04" db="EMBL/GenBank/DDBJ databases">
        <title>Draft genome sequence of acteroides sedimenti strain YN3PY1.</title>
        <authorList>
            <person name="Yoshida N."/>
        </authorList>
    </citation>
    <scope>NUCLEOTIDE SEQUENCE [LARGE SCALE GENOMIC DNA]</scope>
    <source>
        <strain evidence="3 4">YN3PY1</strain>
    </source>
</reference>
<sequence length="150" mass="16842">MEAIALLLLIATWLLAIIFYPKLPDVIPVHFNFAGEADGWGSKSHLFILAAVATLVMALTGFSAYYPMRMTNLRIKFTEETKATQLFLASRLLRTVNILIGVLFILVEFSMASSLFTVKPRLFSLLTGVIVILLLLSILVYFALARKYRK</sequence>
<evidence type="ECO:0000256" key="1">
    <source>
        <dbReference type="SAM" id="Phobius"/>
    </source>
</evidence>
<dbReference type="Proteomes" id="UP001496674">
    <property type="component" value="Chromosome"/>
</dbReference>
<organism evidence="3 4">
    <name type="scientific">Bacteroides sedimenti</name>
    <dbReference type="NCBI Taxonomy" id="2136147"/>
    <lineage>
        <taxon>Bacteria</taxon>
        <taxon>Pseudomonadati</taxon>
        <taxon>Bacteroidota</taxon>
        <taxon>Bacteroidia</taxon>
        <taxon>Bacteroidales</taxon>
        <taxon>Bacteroidaceae</taxon>
        <taxon>Bacteroides</taxon>
    </lineage>
</organism>
<evidence type="ECO:0000313" key="4">
    <source>
        <dbReference type="Proteomes" id="UP001496674"/>
    </source>
</evidence>
<feature type="domain" description="DUF1648" evidence="2">
    <location>
        <begin position="7"/>
        <end position="53"/>
    </location>
</feature>
<gene>
    <name evidence="3" type="ORF">BSYN_02630</name>
</gene>
<name>A0ABM8IAB4_9BACE</name>
<evidence type="ECO:0000259" key="2">
    <source>
        <dbReference type="Pfam" id="PF07853"/>
    </source>
</evidence>
<evidence type="ECO:0000313" key="3">
    <source>
        <dbReference type="EMBL" id="BEG97998.1"/>
    </source>
</evidence>
<feature type="transmembrane region" description="Helical" evidence="1">
    <location>
        <begin position="46"/>
        <end position="66"/>
    </location>
</feature>
<dbReference type="Pfam" id="PF07853">
    <property type="entry name" value="DUF1648"/>
    <property type="match status" value="1"/>
</dbReference>